<dbReference type="CDD" id="cd00332">
    <property type="entry name" value="PAL-HAL"/>
    <property type="match status" value="1"/>
</dbReference>
<reference evidence="2 3" key="1">
    <citation type="submission" date="2016-08" db="EMBL/GenBank/DDBJ databases">
        <title>New Insights into Marine Group III Euryarchaeota, from dark to light.</title>
        <authorList>
            <person name="Haro-Moreno J.M."/>
            <person name="Rodriguez-Valera F."/>
            <person name="Lopez-Garcia P."/>
            <person name="Moreira D."/>
            <person name="Martin-Cuadrado A.B."/>
        </authorList>
    </citation>
    <scope>NUCLEOTIDE SEQUENCE [LARGE SCALE GENOMIC DNA]</scope>
    <source>
        <strain evidence="2">CG-Epi5</strain>
    </source>
</reference>
<keyword evidence="1 2" id="KW-0456">Lyase</keyword>
<evidence type="ECO:0000313" key="3">
    <source>
        <dbReference type="Proteomes" id="UP000183686"/>
    </source>
</evidence>
<dbReference type="Pfam" id="PF00221">
    <property type="entry name" value="Lyase_aromatic"/>
    <property type="match status" value="1"/>
</dbReference>
<dbReference type="Gene3D" id="1.10.275.10">
    <property type="entry name" value="Fumarase/aspartase (N-terminal domain)"/>
    <property type="match status" value="1"/>
</dbReference>
<dbReference type="InterPro" id="IPR024083">
    <property type="entry name" value="Fumarase/histidase_N"/>
</dbReference>
<evidence type="ECO:0000256" key="1">
    <source>
        <dbReference type="ARBA" id="ARBA00023239"/>
    </source>
</evidence>
<dbReference type="Gene3D" id="1.20.200.10">
    <property type="entry name" value="Fumarase/aspartase (Central domain)"/>
    <property type="match status" value="1"/>
</dbReference>
<dbReference type="GO" id="GO:0016829">
    <property type="term" value="F:lyase activity"/>
    <property type="evidence" value="ECO:0007669"/>
    <property type="project" value="UniProtKB-KW"/>
</dbReference>
<gene>
    <name evidence="2" type="ORF">BEU02_00390</name>
</gene>
<name>A0A1J5TZV6_9ARCH</name>
<protein>
    <submittedName>
        <fullName evidence="2">Phenylalanine ammonia-lyase</fullName>
    </submittedName>
</protein>
<dbReference type="EMBL" id="MIYW01000016">
    <property type="protein sequence ID" value="OIR22053.1"/>
    <property type="molecule type" value="Genomic_DNA"/>
</dbReference>
<dbReference type="NCBIfam" id="NF006871">
    <property type="entry name" value="PRK09367.1"/>
    <property type="match status" value="1"/>
</dbReference>
<evidence type="ECO:0000313" key="2">
    <source>
        <dbReference type="EMBL" id="OIR22053.1"/>
    </source>
</evidence>
<dbReference type="InterPro" id="IPR001106">
    <property type="entry name" value="Aromatic_Lyase"/>
</dbReference>
<proteinExistence type="predicted"/>
<dbReference type="InterPro" id="IPR008948">
    <property type="entry name" value="L-Aspartase-like"/>
</dbReference>
<dbReference type="FunFam" id="1.10.275.10:FF:000005">
    <property type="entry name" value="Histidine ammonia-lyase"/>
    <property type="match status" value="1"/>
</dbReference>
<dbReference type="AlphaFoldDB" id="A0A1J5TZV6"/>
<dbReference type="PANTHER" id="PTHR10362">
    <property type="entry name" value="HISTIDINE AMMONIA-LYASE"/>
    <property type="match status" value="1"/>
</dbReference>
<dbReference type="Proteomes" id="UP000183686">
    <property type="component" value="Unassembled WGS sequence"/>
</dbReference>
<dbReference type="SUPFAM" id="SSF48557">
    <property type="entry name" value="L-aspartase-like"/>
    <property type="match status" value="1"/>
</dbReference>
<comment type="caution">
    <text evidence="2">The sequence shown here is derived from an EMBL/GenBank/DDBJ whole genome shotgun (WGS) entry which is preliminary data.</text>
</comment>
<organism evidence="2 3">
    <name type="scientific">Marine Group III euryarchaeote CG-Epi5</name>
    <dbReference type="NCBI Taxonomy" id="1888999"/>
    <lineage>
        <taxon>Archaea</taxon>
        <taxon>Methanobacteriati</taxon>
        <taxon>Thermoplasmatota</taxon>
        <taxon>Thermoplasmata</taxon>
        <taxon>Candidatus Thermoprofundales</taxon>
    </lineage>
</organism>
<accession>A0A1J5TZV6</accession>
<sequence length="506" mass="55205">MSVVIDGKSLTIDKVVEVARNKSDISVSSESWGKIISCREMLEEKIDKHETMYGITTGIGEFSEVTLDPDQTKEFQKLLIYSHAAGIGKPMDVEIVRGAMCGRINVHSKGHSGGRKEITEYLINALNQDLTPVVCEKGSVGACGDLSPMSQIALSLMGEGEMFVNGEIIDSKEALEKIGLEPLELEARDGLALINGSNVLTALAAITLYDAKKWMKLHDIAAAMTLEALMANMKPYDKRIHELRGFSGSQIIANNLNILTEDSEILFSGGKKVQDAYSMRSTPQVAGTLRDSINYAVSQVEIELNGVGDNPIFLTKEKDVLTGANFQGSPIALPMEMIGTGLSMVAVLSERRMNRLTNPALSVGLPPFLAEKPGLHSGMMLSQYTADALIAETRILSHPAANQSIPAAADQEDFVSMGLTTSQKTRQILDNCYGVLAIEMMAAAQALDMRKKGMGKGTSIAHRIIRESIDYLAEDRPLYRDHNNMVEILKSERIIDEIESELKIEL</sequence>